<dbReference type="SUPFAM" id="SSF56672">
    <property type="entry name" value="DNA/RNA polymerases"/>
    <property type="match status" value="1"/>
</dbReference>
<organism evidence="1 2">
    <name type="scientific">Paramuricea clavata</name>
    <name type="common">Red gorgonian</name>
    <name type="synonym">Violescent sea-whip</name>
    <dbReference type="NCBI Taxonomy" id="317549"/>
    <lineage>
        <taxon>Eukaryota</taxon>
        <taxon>Metazoa</taxon>
        <taxon>Cnidaria</taxon>
        <taxon>Anthozoa</taxon>
        <taxon>Octocorallia</taxon>
        <taxon>Malacalcyonacea</taxon>
        <taxon>Plexauridae</taxon>
        <taxon>Paramuricea</taxon>
    </lineage>
</organism>
<dbReference type="InterPro" id="IPR021109">
    <property type="entry name" value="Peptidase_aspartic_dom_sf"/>
</dbReference>
<accession>A0A6S7GIG6</accession>
<dbReference type="EMBL" id="CACRXK020000785">
    <property type="protein sequence ID" value="CAB3984791.1"/>
    <property type="molecule type" value="Genomic_DNA"/>
</dbReference>
<evidence type="ECO:0000313" key="1">
    <source>
        <dbReference type="EMBL" id="CAB3984791.1"/>
    </source>
</evidence>
<dbReference type="PANTHER" id="PTHR37984:SF13">
    <property type="entry name" value="RIBONUCLEASE H"/>
    <property type="match status" value="1"/>
</dbReference>
<sequence length="184" mass="21095">MNKIEQHQSDEELAYNLFSFKDKEKTPPYREKMTVNGIDINMEIDTGASFSGITEVVVEYNNQVSRLPLLVLKGNGPNLIGRNWLENICLNWTSIKRLAKPNLEEVLNKYDDLFTDKLGKLNGVTAKIYVDPSTKPIFCKARSVPYTMKPKIEKELERLERQGTIETVQYSDWATPVVPIMKPD</sequence>
<name>A0A6S7GIG6_PARCT</name>
<gene>
    <name evidence="1" type="ORF">PACLA_8A000988</name>
</gene>
<keyword evidence="2" id="KW-1185">Reference proteome</keyword>
<dbReference type="OrthoDB" id="6426224at2759"/>
<dbReference type="PANTHER" id="PTHR37984">
    <property type="entry name" value="PROTEIN CBG26694"/>
    <property type="match status" value="1"/>
</dbReference>
<reference evidence="1" key="1">
    <citation type="submission" date="2020-04" db="EMBL/GenBank/DDBJ databases">
        <authorList>
            <person name="Alioto T."/>
            <person name="Alioto T."/>
            <person name="Gomez Garrido J."/>
        </authorList>
    </citation>
    <scope>NUCLEOTIDE SEQUENCE</scope>
    <source>
        <strain evidence="1">A484AB</strain>
    </source>
</reference>
<comment type="caution">
    <text evidence="1">The sequence shown here is derived from an EMBL/GenBank/DDBJ whole genome shotgun (WGS) entry which is preliminary data.</text>
</comment>
<dbReference type="AlphaFoldDB" id="A0A6S7GIG6"/>
<proteinExistence type="predicted"/>
<dbReference type="Gene3D" id="3.10.10.10">
    <property type="entry name" value="HIV Type 1 Reverse Transcriptase, subunit A, domain 1"/>
    <property type="match status" value="1"/>
</dbReference>
<protein>
    <submittedName>
        <fullName evidence="1">Uncharacterized protein</fullName>
    </submittedName>
</protein>
<dbReference type="InterPro" id="IPR043502">
    <property type="entry name" value="DNA/RNA_pol_sf"/>
</dbReference>
<dbReference type="InterPro" id="IPR050951">
    <property type="entry name" value="Retrovirus_Pol_polyprotein"/>
</dbReference>
<dbReference type="Proteomes" id="UP001152795">
    <property type="component" value="Unassembled WGS sequence"/>
</dbReference>
<evidence type="ECO:0000313" key="2">
    <source>
        <dbReference type="Proteomes" id="UP001152795"/>
    </source>
</evidence>
<dbReference type="SUPFAM" id="SSF50630">
    <property type="entry name" value="Acid proteases"/>
    <property type="match status" value="1"/>
</dbReference>